<protein>
    <submittedName>
        <fullName evidence="1">Uncharacterized protein</fullName>
    </submittedName>
</protein>
<accession>A0AAV4PFH0</accession>
<organism evidence="1 2">
    <name type="scientific">Caerostris extrusa</name>
    <name type="common">Bark spider</name>
    <name type="synonym">Caerostris bankana</name>
    <dbReference type="NCBI Taxonomy" id="172846"/>
    <lineage>
        <taxon>Eukaryota</taxon>
        <taxon>Metazoa</taxon>
        <taxon>Ecdysozoa</taxon>
        <taxon>Arthropoda</taxon>
        <taxon>Chelicerata</taxon>
        <taxon>Arachnida</taxon>
        <taxon>Araneae</taxon>
        <taxon>Araneomorphae</taxon>
        <taxon>Entelegynae</taxon>
        <taxon>Araneoidea</taxon>
        <taxon>Araneidae</taxon>
        <taxon>Caerostris</taxon>
    </lineage>
</organism>
<keyword evidence="2" id="KW-1185">Reference proteome</keyword>
<proteinExistence type="predicted"/>
<evidence type="ECO:0000313" key="2">
    <source>
        <dbReference type="Proteomes" id="UP001054945"/>
    </source>
</evidence>
<dbReference type="Proteomes" id="UP001054945">
    <property type="component" value="Unassembled WGS sequence"/>
</dbReference>
<name>A0AAV4PFH0_CAEEX</name>
<comment type="caution">
    <text evidence="1">The sequence shown here is derived from an EMBL/GenBank/DDBJ whole genome shotgun (WGS) entry which is preliminary data.</text>
</comment>
<sequence length="97" mass="11098">MSHLSNSTVNLRYTSIFTKTRNGSSTSLHFFFTMSSLQKKKVSNKLFWQYPLRDYYDDSRETASSLAKRKKSWIIRKKKIAVCATGSVISDANFSGT</sequence>
<reference evidence="1 2" key="1">
    <citation type="submission" date="2021-06" db="EMBL/GenBank/DDBJ databases">
        <title>Caerostris extrusa draft genome.</title>
        <authorList>
            <person name="Kono N."/>
            <person name="Arakawa K."/>
        </authorList>
    </citation>
    <scope>NUCLEOTIDE SEQUENCE [LARGE SCALE GENOMIC DNA]</scope>
</reference>
<evidence type="ECO:0000313" key="1">
    <source>
        <dbReference type="EMBL" id="GIX95389.1"/>
    </source>
</evidence>
<dbReference type="EMBL" id="BPLR01004504">
    <property type="protein sequence ID" value="GIX95389.1"/>
    <property type="molecule type" value="Genomic_DNA"/>
</dbReference>
<dbReference type="AlphaFoldDB" id="A0AAV4PFH0"/>
<gene>
    <name evidence="1" type="ORF">CEXT_66731</name>
</gene>